<accession>A0A226DPT4</accession>
<keyword evidence="1" id="KW-0812">Transmembrane</keyword>
<dbReference type="EMBL" id="LNIX01000013">
    <property type="protein sequence ID" value="OXA47229.1"/>
    <property type="molecule type" value="Genomic_DNA"/>
</dbReference>
<keyword evidence="1" id="KW-0472">Membrane</keyword>
<keyword evidence="1" id="KW-1133">Transmembrane helix</keyword>
<evidence type="ECO:0000256" key="1">
    <source>
        <dbReference type="SAM" id="Phobius"/>
    </source>
</evidence>
<dbReference type="Proteomes" id="UP000198287">
    <property type="component" value="Unassembled WGS sequence"/>
</dbReference>
<name>A0A226DPT4_FOLCA</name>
<organism evidence="2 3">
    <name type="scientific">Folsomia candida</name>
    <name type="common">Springtail</name>
    <dbReference type="NCBI Taxonomy" id="158441"/>
    <lineage>
        <taxon>Eukaryota</taxon>
        <taxon>Metazoa</taxon>
        <taxon>Ecdysozoa</taxon>
        <taxon>Arthropoda</taxon>
        <taxon>Hexapoda</taxon>
        <taxon>Collembola</taxon>
        <taxon>Entomobryomorpha</taxon>
        <taxon>Isotomoidea</taxon>
        <taxon>Isotomidae</taxon>
        <taxon>Proisotominae</taxon>
        <taxon>Folsomia</taxon>
    </lineage>
</organism>
<protein>
    <submittedName>
        <fullName evidence="2">Uncharacterized protein</fullName>
    </submittedName>
</protein>
<evidence type="ECO:0000313" key="2">
    <source>
        <dbReference type="EMBL" id="OXA47229.1"/>
    </source>
</evidence>
<feature type="transmembrane region" description="Helical" evidence="1">
    <location>
        <begin position="88"/>
        <end position="109"/>
    </location>
</feature>
<keyword evidence="3" id="KW-1185">Reference proteome</keyword>
<reference evidence="2 3" key="1">
    <citation type="submission" date="2015-12" db="EMBL/GenBank/DDBJ databases">
        <title>The genome of Folsomia candida.</title>
        <authorList>
            <person name="Faddeeva A."/>
            <person name="Derks M.F."/>
            <person name="Anvar Y."/>
            <person name="Smit S."/>
            <person name="Van Straalen N."/>
            <person name="Roelofs D."/>
        </authorList>
    </citation>
    <scope>NUCLEOTIDE SEQUENCE [LARGE SCALE GENOMIC DNA]</scope>
    <source>
        <strain evidence="2 3">VU population</strain>
        <tissue evidence="2">Whole body</tissue>
    </source>
</reference>
<comment type="caution">
    <text evidence="2">The sequence shown here is derived from an EMBL/GenBank/DDBJ whole genome shotgun (WGS) entry which is preliminary data.</text>
</comment>
<proteinExistence type="predicted"/>
<dbReference type="AlphaFoldDB" id="A0A226DPT4"/>
<sequence>MCTSVDPITSKTFNSRTLNVIRISMKILASMGSIPFKWNPNRGSFSVSTTPMAKFSFFASVLHTVCLLFFLFWRLVQHSQNLESFQTLVWLWISIIFTIWALITLHNVWTKKEEIVAIFDGMKLLTLQLERVDKLIKLELPGRLHA</sequence>
<gene>
    <name evidence="2" type="ORF">Fcan01_17919</name>
</gene>
<evidence type="ECO:0000313" key="3">
    <source>
        <dbReference type="Proteomes" id="UP000198287"/>
    </source>
</evidence>
<feature type="transmembrane region" description="Helical" evidence="1">
    <location>
        <begin position="55"/>
        <end position="76"/>
    </location>
</feature>